<name>A0A3C1KTR7_9GAMM</name>
<accession>A0A3C1KTR7</accession>
<dbReference type="AlphaFoldDB" id="A0A3C1KTR7"/>
<dbReference type="Proteomes" id="UP000259273">
    <property type="component" value="Unassembled WGS sequence"/>
</dbReference>
<evidence type="ECO:0000313" key="2">
    <source>
        <dbReference type="Proteomes" id="UP000259273"/>
    </source>
</evidence>
<protein>
    <submittedName>
        <fullName evidence="1">Uncharacterized protein</fullName>
    </submittedName>
</protein>
<dbReference type="EMBL" id="DMND01000250">
    <property type="protein sequence ID" value="HAN29704.1"/>
    <property type="molecule type" value="Genomic_DNA"/>
</dbReference>
<sequence length="61" mass="6663">PHIRIVMQLANSPAEKALSCDMPGRVRFIPLQQAAGEPYLAPAFEPYHDDDTACDKQLAPG</sequence>
<feature type="non-terminal residue" evidence="1">
    <location>
        <position position="1"/>
    </location>
</feature>
<reference evidence="1 2" key="1">
    <citation type="journal article" date="2018" name="Nat. Biotechnol.">
        <title>A standardized bacterial taxonomy based on genome phylogeny substantially revises the tree of life.</title>
        <authorList>
            <person name="Parks D.H."/>
            <person name="Chuvochina M."/>
            <person name="Waite D.W."/>
            <person name="Rinke C."/>
            <person name="Skarshewski A."/>
            <person name="Chaumeil P.A."/>
            <person name="Hugenholtz P."/>
        </authorList>
    </citation>
    <scope>NUCLEOTIDE SEQUENCE [LARGE SCALE GENOMIC DNA]</scope>
    <source>
        <strain evidence="1">UBA9158</strain>
    </source>
</reference>
<proteinExistence type="predicted"/>
<organism evidence="1 2">
    <name type="scientific">Haliea salexigens</name>
    <dbReference type="NCBI Taxonomy" id="287487"/>
    <lineage>
        <taxon>Bacteria</taxon>
        <taxon>Pseudomonadati</taxon>
        <taxon>Pseudomonadota</taxon>
        <taxon>Gammaproteobacteria</taxon>
        <taxon>Cellvibrionales</taxon>
        <taxon>Halieaceae</taxon>
        <taxon>Haliea</taxon>
    </lineage>
</organism>
<gene>
    <name evidence="1" type="ORF">DCP75_18665</name>
</gene>
<comment type="caution">
    <text evidence="1">The sequence shown here is derived from an EMBL/GenBank/DDBJ whole genome shotgun (WGS) entry which is preliminary data.</text>
</comment>
<evidence type="ECO:0000313" key="1">
    <source>
        <dbReference type="EMBL" id="HAN29704.1"/>
    </source>
</evidence>